<accession>A0A4U0TNP5</accession>
<protein>
    <recommendedName>
        <fullName evidence="1">non-specific serine/threonine protein kinase</fullName>
        <ecNumber evidence="1">2.7.11.1</ecNumber>
    </recommendedName>
</protein>
<dbReference type="GO" id="GO:0005634">
    <property type="term" value="C:nucleus"/>
    <property type="evidence" value="ECO:0007669"/>
    <property type="project" value="TreeGrafter"/>
</dbReference>
<keyword evidence="6" id="KW-0067">ATP-binding</keyword>
<dbReference type="PROSITE" id="PS50011">
    <property type="entry name" value="PROTEIN_KINASE_DOM"/>
    <property type="match status" value="1"/>
</dbReference>
<feature type="domain" description="Protein kinase" evidence="9">
    <location>
        <begin position="11"/>
        <end position="315"/>
    </location>
</feature>
<keyword evidence="4" id="KW-0547">Nucleotide-binding</keyword>
<name>A0A4U0TNP5_9PEZI</name>
<dbReference type="Pfam" id="PF07714">
    <property type="entry name" value="PK_Tyr_Ser-Thr"/>
    <property type="match status" value="1"/>
</dbReference>
<dbReference type="InterPro" id="IPR050660">
    <property type="entry name" value="NEK_Ser/Thr_kinase"/>
</dbReference>
<evidence type="ECO:0000256" key="6">
    <source>
        <dbReference type="ARBA" id="ARBA00022840"/>
    </source>
</evidence>
<comment type="catalytic activity">
    <reaction evidence="8">
        <text>L-seryl-[protein] + ATP = O-phospho-L-seryl-[protein] + ADP + H(+)</text>
        <dbReference type="Rhea" id="RHEA:17989"/>
        <dbReference type="Rhea" id="RHEA-COMP:9863"/>
        <dbReference type="Rhea" id="RHEA-COMP:11604"/>
        <dbReference type="ChEBI" id="CHEBI:15378"/>
        <dbReference type="ChEBI" id="CHEBI:29999"/>
        <dbReference type="ChEBI" id="CHEBI:30616"/>
        <dbReference type="ChEBI" id="CHEBI:83421"/>
        <dbReference type="ChEBI" id="CHEBI:456216"/>
        <dbReference type="EC" id="2.7.11.1"/>
    </reaction>
</comment>
<gene>
    <name evidence="10" type="ORF">B0A50_07278</name>
</gene>
<dbReference type="EC" id="2.7.11.1" evidence="1"/>
<dbReference type="GO" id="GO:0004674">
    <property type="term" value="F:protein serine/threonine kinase activity"/>
    <property type="evidence" value="ECO:0007669"/>
    <property type="project" value="UniProtKB-KW"/>
</dbReference>
<evidence type="ECO:0000256" key="5">
    <source>
        <dbReference type="ARBA" id="ARBA00022777"/>
    </source>
</evidence>
<sequence length="315" mass="35426">MDSRTVFNETHYEVKKLGEGAYADVYLSISRSDANRIRAKYEKTDRPQMYKALRQQLVAVKIAKLIWDDDSLATEIHVLTNLLPGKHERIIDAVGSMSERPVQWLKTPYISGGDLHGFSERCPNGVTESFMYHVACQGAEALAFLLSGATQANNMTPMQSWSCVSHGDIHPGNWFLRLAGTFGNFPDVVLADFGRAEFGMSEERAISRSMRDADDVAECILLVTKRAATLDRATCERLRDLWKPVRAVDQAHAVNRMGLLAAYKKVMTSADRVRRSRYQALPEGLLALLRLNKVSESELDDAFWDWVVVDEDVPD</sequence>
<dbReference type="Gene3D" id="1.10.510.10">
    <property type="entry name" value="Transferase(Phosphotransferase) domain 1"/>
    <property type="match status" value="1"/>
</dbReference>
<evidence type="ECO:0000259" key="9">
    <source>
        <dbReference type="PROSITE" id="PS50011"/>
    </source>
</evidence>
<dbReference type="GO" id="GO:0005524">
    <property type="term" value="F:ATP binding"/>
    <property type="evidence" value="ECO:0007669"/>
    <property type="project" value="UniProtKB-KW"/>
</dbReference>
<dbReference type="Proteomes" id="UP000308549">
    <property type="component" value="Unassembled WGS sequence"/>
</dbReference>
<organism evidence="10 11">
    <name type="scientific">Salinomyces thailandicus</name>
    <dbReference type="NCBI Taxonomy" id="706561"/>
    <lineage>
        <taxon>Eukaryota</taxon>
        <taxon>Fungi</taxon>
        <taxon>Dikarya</taxon>
        <taxon>Ascomycota</taxon>
        <taxon>Pezizomycotina</taxon>
        <taxon>Dothideomycetes</taxon>
        <taxon>Dothideomycetidae</taxon>
        <taxon>Mycosphaerellales</taxon>
        <taxon>Teratosphaeriaceae</taxon>
        <taxon>Salinomyces</taxon>
    </lineage>
</organism>
<dbReference type="InterPro" id="IPR000719">
    <property type="entry name" value="Prot_kinase_dom"/>
</dbReference>
<dbReference type="InterPro" id="IPR001245">
    <property type="entry name" value="Ser-Thr/Tyr_kinase_cat_dom"/>
</dbReference>
<keyword evidence="5" id="KW-0418">Kinase</keyword>
<evidence type="ECO:0000313" key="10">
    <source>
        <dbReference type="EMBL" id="TKA23402.1"/>
    </source>
</evidence>
<dbReference type="EMBL" id="NAJL01000056">
    <property type="protein sequence ID" value="TKA23402.1"/>
    <property type="molecule type" value="Genomic_DNA"/>
</dbReference>
<keyword evidence="3" id="KW-0808">Transferase</keyword>
<dbReference type="PANTHER" id="PTHR43671">
    <property type="entry name" value="SERINE/THREONINE-PROTEIN KINASE NEK"/>
    <property type="match status" value="1"/>
</dbReference>
<dbReference type="OrthoDB" id="310217at2759"/>
<comment type="caution">
    <text evidence="10">The sequence shown here is derived from an EMBL/GenBank/DDBJ whole genome shotgun (WGS) entry which is preliminary data.</text>
</comment>
<evidence type="ECO:0000256" key="1">
    <source>
        <dbReference type="ARBA" id="ARBA00012513"/>
    </source>
</evidence>
<proteinExistence type="predicted"/>
<keyword evidence="2" id="KW-0723">Serine/threonine-protein kinase</keyword>
<keyword evidence="11" id="KW-1185">Reference proteome</keyword>
<evidence type="ECO:0000256" key="4">
    <source>
        <dbReference type="ARBA" id="ARBA00022741"/>
    </source>
</evidence>
<evidence type="ECO:0000313" key="11">
    <source>
        <dbReference type="Proteomes" id="UP000308549"/>
    </source>
</evidence>
<evidence type="ECO:0000256" key="3">
    <source>
        <dbReference type="ARBA" id="ARBA00022679"/>
    </source>
</evidence>
<comment type="catalytic activity">
    <reaction evidence="7">
        <text>L-threonyl-[protein] + ATP = O-phospho-L-threonyl-[protein] + ADP + H(+)</text>
        <dbReference type="Rhea" id="RHEA:46608"/>
        <dbReference type="Rhea" id="RHEA-COMP:11060"/>
        <dbReference type="Rhea" id="RHEA-COMP:11605"/>
        <dbReference type="ChEBI" id="CHEBI:15378"/>
        <dbReference type="ChEBI" id="CHEBI:30013"/>
        <dbReference type="ChEBI" id="CHEBI:30616"/>
        <dbReference type="ChEBI" id="CHEBI:61977"/>
        <dbReference type="ChEBI" id="CHEBI:456216"/>
        <dbReference type="EC" id="2.7.11.1"/>
    </reaction>
</comment>
<evidence type="ECO:0000256" key="7">
    <source>
        <dbReference type="ARBA" id="ARBA00047899"/>
    </source>
</evidence>
<dbReference type="SUPFAM" id="SSF56112">
    <property type="entry name" value="Protein kinase-like (PK-like)"/>
    <property type="match status" value="1"/>
</dbReference>
<evidence type="ECO:0000256" key="8">
    <source>
        <dbReference type="ARBA" id="ARBA00048679"/>
    </source>
</evidence>
<evidence type="ECO:0000256" key="2">
    <source>
        <dbReference type="ARBA" id="ARBA00022527"/>
    </source>
</evidence>
<reference evidence="10 11" key="1">
    <citation type="submission" date="2017-03" db="EMBL/GenBank/DDBJ databases">
        <title>Genomes of endolithic fungi from Antarctica.</title>
        <authorList>
            <person name="Coleine C."/>
            <person name="Masonjones S."/>
            <person name="Stajich J.E."/>
        </authorList>
    </citation>
    <scope>NUCLEOTIDE SEQUENCE [LARGE SCALE GENOMIC DNA]</scope>
    <source>
        <strain evidence="10 11">CCFEE 6315</strain>
    </source>
</reference>
<dbReference type="InterPro" id="IPR011009">
    <property type="entry name" value="Kinase-like_dom_sf"/>
</dbReference>
<dbReference type="AlphaFoldDB" id="A0A4U0TNP5"/>
<dbReference type="PANTHER" id="PTHR43671:SF98">
    <property type="entry name" value="SERINE_THREONINE-PROTEIN KINASE NEK11"/>
    <property type="match status" value="1"/>
</dbReference>